<evidence type="ECO:0000313" key="7">
    <source>
        <dbReference type="EMBL" id="KFF41859.1"/>
    </source>
</evidence>
<dbReference type="GO" id="GO:0016829">
    <property type="term" value="F:lyase activity"/>
    <property type="evidence" value="ECO:0007669"/>
    <property type="project" value="UniProtKB-KW"/>
</dbReference>
<dbReference type="InterPro" id="IPR032696">
    <property type="entry name" value="SQ_cyclase_C"/>
</dbReference>
<keyword evidence="4 7" id="KW-0413">Isomerase</keyword>
<dbReference type="SUPFAM" id="SSF48239">
    <property type="entry name" value="Terpenoid cyclases/Protein prenyltransferases"/>
    <property type="match status" value="2"/>
</dbReference>
<dbReference type="UniPathway" id="UPA00337"/>
<dbReference type="GO" id="GO:0005811">
    <property type="term" value="C:lipid droplet"/>
    <property type="evidence" value="ECO:0007669"/>
    <property type="project" value="InterPro"/>
</dbReference>
<comment type="caution">
    <text evidence="7">The sequence shown here is derived from an EMBL/GenBank/DDBJ whole genome shotgun (WGS) entry which is preliminary data.</text>
</comment>
<dbReference type="PANTHER" id="PTHR11764:SF20">
    <property type="entry name" value="LANOSTEROL SYNTHASE"/>
    <property type="match status" value="1"/>
</dbReference>
<dbReference type="CDD" id="cd02892">
    <property type="entry name" value="SQCY_1"/>
    <property type="match status" value="1"/>
</dbReference>
<dbReference type="InterPro" id="IPR032697">
    <property type="entry name" value="SQ_cyclase_N"/>
</dbReference>
<dbReference type="PANTHER" id="PTHR11764">
    <property type="entry name" value="TERPENE CYCLASE/MUTASE FAMILY MEMBER"/>
    <property type="match status" value="1"/>
</dbReference>
<evidence type="ECO:0000256" key="2">
    <source>
        <dbReference type="ARBA" id="ARBA00009755"/>
    </source>
</evidence>
<dbReference type="GO" id="GO:0016104">
    <property type="term" value="P:triterpenoid biosynthetic process"/>
    <property type="evidence" value="ECO:0007669"/>
    <property type="project" value="InterPro"/>
</dbReference>
<name>A0A086CI45_9CHRO</name>
<dbReference type="PROSITE" id="PS01074">
    <property type="entry name" value="TERPENE_SYNTHASES"/>
    <property type="match status" value="1"/>
</dbReference>
<evidence type="ECO:0000313" key="8">
    <source>
        <dbReference type="Proteomes" id="UP000028922"/>
    </source>
</evidence>
<evidence type="ECO:0000256" key="3">
    <source>
        <dbReference type="ARBA" id="ARBA00022737"/>
    </source>
</evidence>
<organism evidence="7 8">
    <name type="scientific">Candidatus Atelocyanobacterium thalassa isolate SIO64986</name>
    <dbReference type="NCBI Taxonomy" id="1527444"/>
    <lineage>
        <taxon>Bacteria</taxon>
        <taxon>Bacillati</taxon>
        <taxon>Cyanobacteriota</taxon>
        <taxon>Cyanophyceae</taxon>
        <taxon>Oscillatoriophycideae</taxon>
        <taxon>Chroococcales</taxon>
        <taxon>Aphanothecaceae</taxon>
        <taxon>Candidatus Atelocyanobacterium</taxon>
        <taxon>Candidatus Atelocyanobacterium thalassae</taxon>
    </lineage>
</organism>
<accession>A0A086CI45</accession>
<dbReference type="NCBIfam" id="TIGR01787">
    <property type="entry name" value="squalene_cyclas"/>
    <property type="match status" value="1"/>
</dbReference>
<dbReference type="GO" id="GO:0051007">
    <property type="term" value="F:squalene-hopene cyclase activity"/>
    <property type="evidence" value="ECO:0007669"/>
    <property type="project" value="UniProtKB-EC"/>
</dbReference>
<dbReference type="AlphaFoldDB" id="A0A086CI45"/>
<dbReference type="PATRIC" id="fig|1527444.3.peg.229"/>
<evidence type="ECO:0000259" key="5">
    <source>
        <dbReference type="Pfam" id="PF13243"/>
    </source>
</evidence>
<dbReference type="InterPro" id="IPR006400">
    <property type="entry name" value="Hopene-cyclase"/>
</dbReference>
<dbReference type="Pfam" id="PF13249">
    <property type="entry name" value="SQHop_cyclase_N"/>
    <property type="match status" value="1"/>
</dbReference>
<dbReference type="Proteomes" id="UP000028922">
    <property type="component" value="Unassembled WGS sequence"/>
</dbReference>
<keyword evidence="7" id="KW-0456">Lyase</keyword>
<evidence type="ECO:0000256" key="4">
    <source>
        <dbReference type="ARBA" id="ARBA00023235"/>
    </source>
</evidence>
<feature type="domain" description="Squalene cyclase C-terminal" evidence="5">
    <location>
        <begin position="314"/>
        <end position="636"/>
    </location>
</feature>
<keyword evidence="3" id="KW-0677">Repeat</keyword>
<dbReference type="STRING" id="1527444.ucyna2_00238"/>
<dbReference type="EC" id="5.4.99.17" evidence="7"/>
<dbReference type="InterPro" id="IPR002365">
    <property type="entry name" value="Terpene_synthase_CS"/>
</dbReference>
<feature type="domain" description="Squalene cyclase N-terminal" evidence="6">
    <location>
        <begin position="20"/>
        <end position="305"/>
    </location>
</feature>
<sequence length="641" mass="72948">MKTQHQINQKLKSSLDNAIDISQKYILSLQNSEGYWLGELESNVTLTAETVLIYKIWGIFENLSKSKIEAYLCNKQNKYGGWELFYGDGGEISTSIEAYMALRLLGLSKDNPVLVSARKFILSKGGISKARIFTKFHLALIGCYSWEGLPSIPPSIMVLSNNFPFTIYEMASWARESTVPLIIVFDKKPIFPINPSFNLNELYVEDIEKVQYKLPYTNSWTDIFLWLDKIFQLLGKFNLIPFRKRGLKEAEKWILDHQQESGDWGGIMPPMLNSLIAFKTLGYDIEDPSVKRGFEAIQRFAIEKDQDYYVQACVSPVWDTAWMIRALTESGLSKDHRSLQIAGDWLLSKQCLDYGDWAIKNKIGKPGGWAFEFTNRFYPDIDDSAAVIMALEGITLVNEQQKKAAINRCLQWIKTMQCKTGGWAAFDIDNNQAWLNEVPYGDLKAMIDPNSADITARVLEMLGSCNLEMSDERTAKALNYLYDEQEEDGSWFGRWGVNYIYGTSGVLSALAVLHPDKNYSQLKRGVSWLLSCQNEDGGWGETCLSYDNPELKGEGISTASQTAWSLIGLLDAGKALDNFAINHIDRGINYLVNTQTSTGEWKEKEFTGTGFPSHFYIRYHLYSNYFPLIALGRYQKLRHLF</sequence>
<evidence type="ECO:0000259" key="6">
    <source>
        <dbReference type="Pfam" id="PF13249"/>
    </source>
</evidence>
<reference evidence="7 8" key="1">
    <citation type="submission" date="2014-08" db="EMBL/GenBank/DDBJ databases">
        <title>Comparative genomics reveals surprising divergence of two closely related strains of uncultivated UCYN-A cyanobacteria.</title>
        <authorList>
            <person name="Bombar D."/>
            <person name="Heller P."/>
            <person name="Sanchez-Baracaldo P."/>
            <person name="Carter B.J."/>
            <person name="Zert J.P."/>
        </authorList>
    </citation>
    <scope>NUCLEOTIDE SEQUENCE [LARGE SCALE GENOMIC DNA]</scope>
</reference>
<dbReference type="Pfam" id="PF13243">
    <property type="entry name" value="SQHop_cyclase_C"/>
    <property type="match status" value="1"/>
</dbReference>
<dbReference type="EC" id="4.2.1.129" evidence="7"/>
<dbReference type="InterPro" id="IPR008930">
    <property type="entry name" value="Terpenoid_cyclase/PrenylTrfase"/>
</dbReference>
<gene>
    <name evidence="7" type="ORF">ucyna2_00238</name>
</gene>
<dbReference type="InterPro" id="IPR018333">
    <property type="entry name" value="Squalene_cyclase"/>
</dbReference>
<evidence type="ECO:0000256" key="1">
    <source>
        <dbReference type="ARBA" id="ARBA00004999"/>
    </source>
</evidence>
<dbReference type="eggNOG" id="COG1657">
    <property type="taxonomic scope" value="Bacteria"/>
</dbReference>
<proteinExistence type="inferred from homology"/>
<dbReference type="SFLD" id="SFLDG01016">
    <property type="entry name" value="Prenyltransferase_Like_2"/>
    <property type="match status" value="1"/>
</dbReference>
<dbReference type="EMBL" id="JPSP01000002">
    <property type="protein sequence ID" value="KFF41859.1"/>
    <property type="molecule type" value="Genomic_DNA"/>
</dbReference>
<protein>
    <submittedName>
        <fullName evidence="7">Squalene-hopene cyclase</fullName>
        <ecNumber evidence="7">4.2.1.129</ecNumber>
        <ecNumber evidence="7">5.4.99.17</ecNumber>
    </submittedName>
</protein>
<comment type="similarity">
    <text evidence="2">Belongs to the terpene cyclase/mutase family.</text>
</comment>
<dbReference type="NCBIfam" id="TIGR01507">
    <property type="entry name" value="hopene_cyclase"/>
    <property type="match status" value="1"/>
</dbReference>
<dbReference type="Gene3D" id="1.50.10.20">
    <property type="match status" value="2"/>
</dbReference>
<comment type="pathway">
    <text evidence="1">Secondary metabolite biosynthesis; hopanoid biosynthesis.</text>
</comment>